<organism evidence="2 3">
    <name type="scientific">Verrucomicrobia subdivision 6 bacterium BACL9 MAG-120924-bin69</name>
    <dbReference type="NCBI Taxonomy" id="1655635"/>
    <lineage>
        <taxon>Bacteria</taxon>
        <taxon>Pseudomonadati</taxon>
        <taxon>Verrucomicrobiota</taxon>
        <taxon>Verrucomicrobiia</taxon>
        <taxon>Verrucomicrobiales</taxon>
        <taxon>Verrucomicrobia subdivision 6</taxon>
    </lineage>
</organism>
<name>A0A0R2X994_9BACT</name>
<dbReference type="GO" id="GO:0005829">
    <property type="term" value="C:cytosol"/>
    <property type="evidence" value="ECO:0007669"/>
    <property type="project" value="TreeGrafter"/>
</dbReference>
<dbReference type="EMBL" id="LIDN01000224">
    <property type="protein sequence ID" value="KRP32633.1"/>
    <property type="molecule type" value="Genomic_DNA"/>
</dbReference>
<gene>
    <name evidence="2" type="ORF">ABS33_06135</name>
</gene>
<dbReference type="InterPro" id="IPR006056">
    <property type="entry name" value="RidA"/>
</dbReference>
<sequence>MGHKGWTSKVAGPAIGPYRQATEAGGVVYLSGQLALDEAGNLMNGTVAEQTRKALERAQSLLREGGLTLADVVKATVFLTDLKTFPEMNGVYAEFFPQDPPSRSTIQVAGLPKGGAVEIELLARRPGS</sequence>
<dbReference type="InterPro" id="IPR035959">
    <property type="entry name" value="RutC-like_sf"/>
</dbReference>
<dbReference type="PANTHER" id="PTHR11803">
    <property type="entry name" value="2-IMINOBUTANOATE/2-IMINOPROPANOATE DEAMINASE RIDA"/>
    <property type="match status" value="1"/>
</dbReference>
<dbReference type="InterPro" id="IPR006175">
    <property type="entry name" value="YjgF/YER057c/UK114"/>
</dbReference>
<dbReference type="Gene3D" id="3.30.1330.40">
    <property type="entry name" value="RutC-like"/>
    <property type="match status" value="1"/>
</dbReference>
<comment type="similarity">
    <text evidence="1">Belongs to the RutC family.</text>
</comment>
<dbReference type="AlphaFoldDB" id="A0A0R2X994"/>
<dbReference type="Pfam" id="PF01042">
    <property type="entry name" value="Ribonuc_L-PSP"/>
    <property type="match status" value="1"/>
</dbReference>
<reference evidence="2 3" key="1">
    <citation type="submission" date="2015-10" db="EMBL/GenBank/DDBJ databases">
        <title>Metagenome-Assembled Genomes uncover a global brackish microbiome.</title>
        <authorList>
            <person name="Hugerth L.W."/>
            <person name="Larsson J."/>
            <person name="Alneberg J."/>
            <person name="Lindh M.V."/>
            <person name="Legrand C."/>
            <person name="Pinhassi J."/>
            <person name="Andersson A.F."/>
        </authorList>
    </citation>
    <scope>NUCLEOTIDE SEQUENCE [LARGE SCALE GENOMIC DNA]</scope>
    <source>
        <strain evidence="2">BACL9 MAG-120924-bin69</strain>
    </source>
</reference>
<evidence type="ECO:0000313" key="2">
    <source>
        <dbReference type="EMBL" id="KRP32633.1"/>
    </source>
</evidence>
<dbReference type="FunFam" id="3.30.1330.40:FF:000001">
    <property type="entry name" value="L-PSP family endoribonuclease"/>
    <property type="match status" value="1"/>
</dbReference>
<proteinExistence type="inferred from homology"/>
<protein>
    <recommendedName>
        <fullName evidence="4">Reactive intermediate/imine deaminase</fullName>
    </recommendedName>
</protein>
<dbReference type="Proteomes" id="UP000051220">
    <property type="component" value="Unassembled WGS sequence"/>
</dbReference>
<evidence type="ECO:0000313" key="3">
    <source>
        <dbReference type="Proteomes" id="UP000051220"/>
    </source>
</evidence>
<dbReference type="PANTHER" id="PTHR11803:SF39">
    <property type="entry name" value="2-IMINOBUTANOATE_2-IMINOPROPANOATE DEAMINASE"/>
    <property type="match status" value="1"/>
</dbReference>
<dbReference type="PROSITE" id="PS01094">
    <property type="entry name" value="UPF0076"/>
    <property type="match status" value="1"/>
</dbReference>
<dbReference type="CDD" id="cd00448">
    <property type="entry name" value="YjgF_YER057c_UK114_family"/>
    <property type="match status" value="1"/>
</dbReference>
<dbReference type="GO" id="GO:0019239">
    <property type="term" value="F:deaminase activity"/>
    <property type="evidence" value="ECO:0007669"/>
    <property type="project" value="TreeGrafter"/>
</dbReference>
<comment type="caution">
    <text evidence="2">The sequence shown here is derived from an EMBL/GenBank/DDBJ whole genome shotgun (WGS) entry which is preliminary data.</text>
</comment>
<dbReference type="NCBIfam" id="TIGR00004">
    <property type="entry name" value="Rid family detoxifying hydrolase"/>
    <property type="match status" value="1"/>
</dbReference>
<evidence type="ECO:0000256" key="1">
    <source>
        <dbReference type="ARBA" id="ARBA00010552"/>
    </source>
</evidence>
<dbReference type="InterPro" id="IPR019897">
    <property type="entry name" value="RidA_CS"/>
</dbReference>
<accession>A0A0R2X994</accession>
<dbReference type="SUPFAM" id="SSF55298">
    <property type="entry name" value="YjgF-like"/>
    <property type="match status" value="1"/>
</dbReference>
<evidence type="ECO:0008006" key="4">
    <source>
        <dbReference type="Google" id="ProtNLM"/>
    </source>
</evidence>